<keyword evidence="2" id="KW-1185">Reference proteome</keyword>
<accession>A0A061IZH1</accession>
<evidence type="ECO:0000313" key="1">
    <source>
        <dbReference type="EMBL" id="ESL07460.1"/>
    </source>
</evidence>
<dbReference type="OrthoDB" id="263013at2759"/>
<dbReference type="VEuPathDB" id="TriTrypDB:TRSC58_04850"/>
<dbReference type="Proteomes" id="UP000031737">
    <property type="component" value="Unassembled WGS sequence"/>
</dbReference>
<proteinExistence type="predicted"/>
<dbReference type="EMBL" id="AUPL01004850">
    <property type="protein sequence ID" value="ESL07460.1"/>
    <property type="molecule type" value="Genomic_DNA"/>
</dbReference>
<name>A0A061IZH1_TRYRA</name>
<sequence length="287" mass="31504">MHPDEANSAITAVSSGNAATLTYTVAPQPFRYQALFAILIAAPPGKQEKTGFLNFWRRTIGGGPEQRQIKKSQAAFARCFARQLEVRNSYIVVSVTCALLSHGQPYWGMLWATAYGLYFGGAAANGCCVSSLPQTGEAQQTMEVTEGNDKAWEYEGAAVREVLSFRDVVSLLPSIALTVEDGPPYVVGIPNPVVRPNALQVFTVSPNQIYQFVYLHALTVIPPSSLPATERNLGKVLLQHEYDTIRTLSSDFDAVTFCALTERLWEARLKTLQIPLCRDGVEYAESH</sequence>
<comment type="caution">
    <text evidence="1">The sequence shown here is derived from an EMBL/GenBank/DDBJ whole genome shotgun (WGS) entry which is preliminary data.</text>
</comment>
<organism evidence="1 2">
    <name type="scientific">Trypanosoma rangeli SC58</name>
    <dbReference type="NCBI Taxonomy" id="429131"/>
    <lineage>
        <taxon>Eukaryota</taxon>
        <taxon>Discoba</taxon>
        <taxon>Euglenozoa</taxon>
        <taxon>Kinetoplastea</taxon>
        <taxon>Metakinetoplastina</taxon>
        <taxon>Trypanosomatida</taxon>
        <taxon>Trypanosomatidae</taxon>
        <taxon>Trypanosoma</taxon>
        <taxon>Herpetosoma</taxon>
    </lineage>
</organism>
<gene>
    <name evidence="1" type="ORF">TRSC58_04850</name>
</gene>
<evidence type="ECO:0000313" key="2">
    <source>
        <dbReference type="Proteomes" id="UP000031737"/>
    </source>
</evidence>
<dbReference type="AlphaFoldDB" id="A0A061IZH1"/>
<protein>
    <submittedName>
        <fullName evidence="1">Uncharacterized protein</fullName>
    </submittedName>
</protein>
<reference evidence="1 2" key="1">
    <citation type="submission" date="2013-07" db="EMBL/GenBank/DDBJ databases">
        <authorList>
            <person name="Stoco P.H."/>
            <person name="Wagner G."/>
            <person name="Gerber A."/>
            <person name="Zaha A."/>
            <person name="Thompson C."/>
            <person name="Bartholomeu D.C."/>
            <person name="Luckemeyer D.D."/>
            <person name="Bahia D."/>
            <person name="Loreto E."/>
            <person name="Prestes E.B."/>
            <person name="Lima F.M."/>
            <person name="Rodrigues-Luiz G."/>
            <person name="Vallejo G.A."/>
            <person name="Filho J.F."/>
            <person name="Monteiro K.M."/>
            <person name="Tyler K.M."/>
            <person name="de Almeida L.G."/>
            <person name="Ortiz M.F."/>
            <person name="Siervo M.A."/>
            <person name="de Moraes M.H."/>
            <person name="Cunha O.L."/>
            <person name="Mendonca-Neto R."/>
            <person name="Silva R."/>
            <person name="Teixeira S.M."/>
            <person name="Murta S.M."/>
            <person name="Sincero T.C."/>
            <person name="Mendes T.A."/>
            <person name="Urmenyi T.P."/>
            <person name="Silva V.G."/>
            <person name="da Rocha W.D."/>
            <person name="Andersson B."/>
            <person name="Romanha A.J."/>
            <person name="Steindel M."/>
            <person name="de Vasconcelos A.T."/>
            <person name="Grisard E.C."/>
        </authorList>
    </citation>
    <scope>NUCLEOTIDE SEQUENCE [LARGE SCALE GENOMIC DNA]</scope>
    <source>
        <strain evidence="1 2">SC58</strain>
    </source>
</reference>